<dbReference type="CDD" id="cd00067">
    <property type="entry name" value="GAL4"/>
    <property type="match status" value="1"/>
</dbReference>
<dbReference type="GO" id="GO:0005634">
    <property type="term" value="C:nucleus"/>
    <property type="evidence" value="ECO:0007669"/>
    <property type="project" value="UniProtKB-SubCell"/>
</dbReference>
<feature type="compositionally biased region" description="Polar residues" evidence="7">
    <location>
        <begin position="109"/>
        <end position="137"/>
    </location>
</feature>
<dbReference type="GO" id="GO:0008270">
    <property type="term" value="F:zinc ion binding"/>
    <property type="evidence" value="ECO:0007669"/>
    <property type="project" value="InterPro"/>
</dbReference>
<dbReference type="SUPFAM" id="SSF57701">
    <property type="entry name" value="Zn2/Cys6 DNA-binding domain"/>
    <property type="match status" value="1"/>
</dbReference>
<protein>
    <recommendedName>
        <fullName evidence="8">Zn(2)-C6 fungal-type domain-containing protein</fullName>
    </recommendedName>
</protein>
<dbReference type="GeneID" id="31000202"/>
<dbReference type="GO" id="GO:0000981">
    <property type="term" value="F:DNA-binding transcription factor activity, RNA polymerase II-specific"/>
    <property type="evidence" value="ECO:0007669"/>
    <property type="project" value="InterPro"/>
</dbReference>
<feature type="compositionally biased region" description="Basic and acidic residues" evidence="7">
    <location>
        <begin position="60"/>
        <end position="69"/>
    </location>
</feature>
<name>A0A225AXU7_TALAT</name>
<comment type="subcellular location">
    <subcellularLocation>
        <location evidence="1">Nucleus</location>
    </subcellularLocation>
</comment>
<feature type="domain" description="Zn(2)-C6 fungal-type" evidence="8">
    <location>
        <begin position="289"/>
        <end position="332"/>
    </location>
</feature>
<keyword evidence="2" id="KW-0479">Metal-binding</keyword>
<keyword evidence="3" id="KW-0805">Transcription regulation</keyword>
<dbReference type="AlphaFoldDB" id="A0A225AXU7"/>
<keyword evidence="5" id="KW-0804">Transcription</keyword>
<feature type="compositionally biased region" description="Basic and acidic residues" evidence="7">
    <location>
        <begin position="183"/>
        <end position="194"/>
    </location>
</feature>
<sequence>MSITYSQTVIPGHDFHFRSMTFKYNGGRHGQDQKNRQYLLPPPHSSIPIGIIVDNDREEQEARSPERTDLSYSRQGNSPSREQLPSVHQLLSSERSASYLPPPPPIPPQTSHFQGRSLQNSPSNYPLSSDSRLNISGNPERIPSNYPSMPPSGGMEYEPYHTPQPARLPSLSQVGIEPPSHSRVSENSRARLAPDEDSPPSHFAASRDLAMQSIPSTSSHLVPHLGRESASQGPAVTKQVVDERYLPGKGICYIYADNSYCPKSIDGQQVNPNWGLTKAGKARKRLAQACIQCREKKVKCQPNLPKCDQCQKSGREYPAQVEEGHLHMICSRCNHKEQQRKPEPVHFLNSSPMIWASADE</sequence>
<organism evidence="9 10">
    <name type="scientific">Talaromyces atroroseus</name>
    <dbReference type="NCBI Taxonomy" id="1441469"/>
    <lineage>
        <taxon>Eukaryota</taxon>
        <taxon>Fungi</taxon>
        <taxon>Dikarya</taxon>
        <taxon>Ascomycota</taxon>
        <taxon>Pezizomycotina</taxon>
        <taxon>Eurotiomycetes</taxon>
        <taxon>Eurotiomycetidae</taxon>
        <taxon>Eurotiales</taxon>
        <taxon>Trichocomaceae</taxon>
        <taxon>Talaromyces</taxon>
        <taxon>Talaromyces sect. Trachyspermi</taxon>
    </lineage>
</organism>
<feature type="region of interest" description="Disordered" evidence="7">
    <location>
        <begin position="26"/>
        <end position="203"/>
    </location>
</feature>
<gene>
    <name evidence="9" type="ORF">UA08_00447</name>
</gene>
<evidence type="ECO:0000256" key="4">
    <source>
        <dbReference type="ARBA" id="ARBA00023125"/>
    </source>
</evidence>
<reference evidence="9 10" key="1">
    <citation type="submission" date="2015-06" db="EMBL/GenBank/DDBJ databases">
        <title>Talaromyces atroroseus IBT 11181 draft genome.</title>
        <authorList>
            <person name="Rasmussen K.B."/>
            <person name="Rasmussen S."/>
            <person name="Petersen B."/>
            <person name="Sicheritz-Ponten T."/>
            <person name="Mortensen U.H."/>
            <person name="Thrane U."/>
        </authorList>
    </citation>
    <scope>NUCLEOTIDE SEQUENCE [LARGE SCALE GENOMIC DNA]</scope>
    <source>
        <strain evidence="9 10">IBT 11181</strain>
    </source>
</reference>
<keyword evidence="4" id="KW-0238">DNA-binding</keyword>
<evidence type="ECO:0000256" key="7">
    <source>
        <dbReference type="SAM" id="MobiDB-lite"/>
    </source>
</evidence>
<evidence type="ECO:0000256" key="2">
    <source>
        <dbReference type="ARBA" id="ARBA00022723"/>
    </source>
</evidence>
<proteinExistence type="predicted"/>
<dbReference type="InterPro" id="IPR050815">
    <property type="entry name" value="TF_fung"/>
</dbReference>
<dbReference type="SMART" id="SM00066">
    <property type="entry name" value="GAL4"/>
    <property type="match status" value="1"/>
</dbReference>
<dbReference type="InterPro" id="IPR001138">
    <property type="entry name" value="Zn2Cys6_DnaBD"/>
</dbReference>
<dbReference type="OrthoDB" id="5426798at2759"/>
<evidence type="ECO:0000313" key="9">
    <source>
        <dbReference type="EMBL" id="OKL64453.1"/>
    </source>
</evidence>
<evidence type="ECO:0000313" key="10">
    <source>
        <dbReference type="Proteomes" id="UP000214365"/>
    </source>
</evidence>
<keyword evidence="6" id="KW-0539">Nucleus</keyword>
<dbReference type="EMBL" id="LFMY01000001">
    <property type="protein sequence ID" value="OKL64453.1"/>
    <property type="molecule type" value="Genomic_DNA"/>
</dbReference>
<dbReference type="RefSeq" id="XP_020124574.1">
    <property type="nucleotide sequence ID" value="XM_020260254.1"/>
</dbReference>
<evidence type="ECO:0000256" key="5">
    <source>
        <dbReference type="ARBA" id="ARBA00023163"/>
    </source>
</evidence>
<dbReference type="PANTHER" id="PTHR47338">
    <property type="entry name" value="ZN(II)2CYS6 TRANSCRIPTION FACTOR (EUROFUNG)-RELATED"/>
    <property type="match status" value="1"/>
</dbReference>
<feature type="compositionally biased region" description="Polar residues" evidence="7">
    <location>
        <begin position="70"/>
        <end position="83"/>
    </location>
</feature>
<evidence type="ECO:0000256" key="1">
    <source>
        <dbReference type="ARBA" id="ARBA00004123"/>
    </source>
</evidence>
<comment type="caution">
    <text evidence="9">The sequence shown here is derived from an EMBL/GenBank/DDBJ whole genome shotgun (WGS) entry which is preliminary data.</text>
</comment>
<evidence type="ECO:0000259" key="8">
    <source>
        <dbReference type="PROSITE" id="PS50048"/>
    </source>
</evidence>
<dbReference type="Pfam" id="PF00172">
    <property type="entry name" value="Zn_clus"/>
    <property type="match status" value="1"/>
</dbReference>
<accession>A0A225AXU7</accession>
<dbReference type="PROSITE" id="PS50048">
    <property type="entry name" value="ZN2_CY6_FUNGAL_2"/>
    <property type="match status" value="1"/>
</dbReference>
<dbReference type="PANTHER" id="PTHR47338:SF11">
    <property type="entry name" value="ZN(II)2CYS6 TRANSCRIPTION FACTOR (EUROFUNG)"/>
    <property type="match status" value="1"/>
</dbReference>
<evidence type="ECO:0000256" key="3">
    <source>
        <dbReference type="ARBA" id="ARBA00023015"/>
    </source>
</evidence>
<dbReference type="InterPro" id="IPR036864">
    <property type="entry name" value="Zn2-C6_fun-type_DNA-bd_sf"/>
</dbReference>
<dbReference type="Gene3D" id="4.10.240.10">
    <property type="entry name" value="Zn(2)-C6 fungal-type DNA-binding domain"/>
    <property type="match status" value="1"/>
</dbReference>
<evidence type="ECO:0000256" key="6">
    <source>
        <dbReference type="ARBA" id="ARBA00023242"/>
    </source>
</evidence>
<dbReference type="GO" id="GO:0003677">
    <property type="term" value="F:DNA binding"/>
    <property type="evidence" value="ECO:0007669"/>
    <property type="project" value="UniProtKB-KW"/>
</dbReference>
<dbReference type="Proteomes" id="UP000214365">
    <property type="component" value="Unassembled WGS sequence"/>
</dbReference>
<keyword evidence="10" id="KW-1185">Reference proteome</keyword>